<name>A0A3E4QPM8_BACUN</name>
<accession>A0A3E4QPM8</accession>
<evidence type="ECO:0000256" key="1">
    <source>
        <dbReference type="SAM" id="Phobius"/>
    </source>
</evidence>
<dbReference type="Proteomes" id="UP000260795">
    <property type="component" value="Unassembled WGS sequence"/>
</dbReference>
<proteinExistence type="predicted"/>
<feature type="transmembrane region" description="Helical" evidence="1">
    <location>
        <begin position="335"/>
        <end position="355"/>
    </location>
</feature>
<sequence>MFPYISNVILYVFILFSLLYYSYRINHGKSYSKVLYNFYLILFVCLGTFAYFTGDYLHYKDEISRLNDNILNPTHIEPIFVLLITWVGGDYTLWRLCVYIITFVLLGYFLKLVHGNNFHTLFWYSLFILPGAVSGRASIAIIAFFIATIYLIRKKYIVGLFFYVLAILTHKSILPLLLLLPFTRVKINNKIVLLLLPICLWVGVCFNLFLINFLKEMGLIQQNIYEAYLEYDNSLFASIGAIISFFISVLPYNICVICFTIALLSAKQNMKNAFVDHLRSFTSAFLVFLLLSLCLFGFTNPMFYRYYGMVKYLLLLLLPYIYPQLYSLYLTKKNFGLLSLFIFSQIYIVSLSAYYEYYQSCR</sequence>
<feature type="transmembrane region" description="Helical" evidence="1">
    <location>
        <begin position="122"/>
        <end position="150"/>
    </location>
</feature>
<dbReference type="AlphaFoldDB" id="A0A3E4QPM8"/>
<gene>
    <name evidence="2" type="ORF">DXC80_19095</name>
</gene>
<reference evidence="2 3" key="1">
    <citation type="submission" date="2018-08" db="EMBL/GenBank/DDBJ databases">
        <title>A genome reference for cultivated species of the human gut microbiota.</title>
        <authorList>
            <person name="Zou Y."/>
            <person name="Xue W."/>
            <person name="Luo G."/>
        </authorList>
    </citation>
    <scope>NUCLEOTIDE SEQUENCE [LARGE SCALE GENOMIC DNA]</scope>
    <source>
        <strain evidence="2 3">TF08-13</strain>
    </source>
</reference>
<dbReference type="InterPro" id="IPR049458">
    <property type="entry name" value="EpsG-like"/>
</dbReference>
<evidence type="ECO:0000313" key="2">
    <source>
        <dbReference type="EMBL" id="RGL08178.1"/>
    </source>
</evidence>
<feature type="transmembrane region" description="Helical" evidence="1">
    <location>
        <begin position="234"/>
        <end position="266"/>
    </location>
</feature>
<feature type="transmembrane region" description="Helical" evidence="1">
    <location>
        <begin position="304"/>
        <end position="323"/>
    </location>
</feature>
<evidence type="ECO:0000313" key="3">
    <source>
        <dbReference type="Proteomes" id="UP000260795"/>
    </source>
</evidence>
<evidence type="ECO:0008006" key="4">
    <source>
        <dbReference type="Google" id="ProtNLM"/>
    </source>
</evidence>
<keyword evidence="1" id="KW-0812">Transmembrane</keyword>
<comment type="caution">
    <text evidence="2">The sequence shown here is derived from an EMBL/GenBank/DDBJ whole genome shotgun (WGS) entry which is preliminary data.</text>
</comment>
<feature type="transmembrane region" description="Helical" evidence="1">
    <location>
        <begin position="6"/>
        <end position="23"/>
    </location>
</feature>
<dbReference type="EMBL" id="QSRK01000047">
    <property type="protein sequence ID" value="RGL08178.1"/>
    <property type="molecule type" value="Genomic_DNA"/>
</dbReference>
<protein>
    <recommendedName>
        <fullName evidence="4">EpsG family protein</fullName>
    </recommendedName>
</protein>
<feature type="transmembrane region" description="Helical" evidence="1">
    <location>
        <begin position="278"/>
        <end position="298"/>
    </location>
</feature>
<feature type="transmembrane region" description="Helical" evidence="1">
    <location>
        <begin position="35"/>
        <end position="52"/>
    </location>
</feature>
<feature type="transmembrane region" description="Helical" evidence="1">
    <location>
        <begin position="92"/>
        <end position="110"/>
    </location>
</feature>
<keyword evidence="1" id="KW-0472">Membrane</keyword>
<organism evidence="2 3">
    <name type="scientific">Bacteroides uniformis</name>
    <dbReference type="NCBI Taxonomy" id="820"/>
    <lineage>
        <taxon>Bacteria</taxon>
        <taxon>Pseudomonadati</taxon>
        <taxon>Bacteroidota</taxon>
        <taxon>Bacteroidia</taxon>
        <taxon>Bacteroidales</taxon>
        <taxon>Bacteroidaceae</taxon>
        <taxon>Bacteroides</taxon>
    </lineage>
</organism>
<feature type="transmembrane region" description="Helical" evidence="1">
    <location>
        <begin position="192"/>
        <end position="214"/>
    </location>
</feature>
<keyword evidence="1" id="KW-1133">Transmembrane helix</keyword>
<feature type="transmembrane region" description="Helical" evidence="1">
    <location>
        <begin position="156"/>
        <end position="180"/>
    </location>
</feature>
<dbReference type="Pfam" id="PF14897">
    <property type="entry name" value="EpsG"/>
    <property type="match status" value="1"/>
</dbReference>